<protein>
    <submittedName>
        <fullName evidence="3">Stage II sporulation protein R</fullName>
    </submittedName>
</protein>
<name>A0ABS7KY88_CLOSR</name>
<dbReference type="EMBL" id="JAIKTU010000007">
    <property type="protein sequence ID" value="MBY0755719.1"/>
    <property type="molecule type" value="Genomic_DNA"/>
</dbReference>
<gene>
    <name evidence="3" type="primary">spoIIR</name>
    <name evidence="3" type="ORF">K5V21_09625</name>
</gene>
<dbReference type="NCBIfam" id="TIGR02837">
    <property type="entry name" value="spore_II_R"/>
    <property type="match status" value="1"/>
</dbReference>
<feature type="region of interest" description="Disordered" evidence="1">
    <location>
        <begin position="183"/>
        <end position="209"/>
    </location>
</feature>
<dbReference type="Pfam" id="PF09551">
    <property type="entry name" value="Spore_II_R"/>
    <property type="match status" value="1"/>
</dbReference>
<evidence type="ECO:0000313" key="3">
    <source>
        <dbReference type="EMBL" id="MBY0755719.1"/>
    </source>
</evidence>
<evidence type="ECO:0000256" key="1">
    <source>
        <dbReference type="SAM" id="MobiDB-lite"/>
    </source>
</evidence>
<evidence type="ECO:0000256" key="2">
    <source>
        <dbReference type="SAM" id="SignalP"/>
    </source>
</evidence>
<sequence>MKKVFYAFILIIISMLFSGCTGSEVGNLKVDSEITYDYDSVQEEIIRFHVIANSDTDEDQELKLKVRDEVIKFLTPLLDESSNIEESREILKENDKKVIDIAKKVIKENGYNYSVKSELSRENFPEKIYGNIVLPQGEYEAYRILIGKSSGQNWWCVMFPPLCFVDVTKGEVAYNETERQMNKVVENKNKPVEKSDSKNDKDNKIEDDTKIDKKEEFNVKFKIVEVIKELF</sequence>
<dbReference type="InterPro" id="IPR014202">
    <property type="entry name" value="Spore_II_R"/>
</dbReference>
<reference evidence="3 4" key="1">
    <citation type="journal article" date="2021" name="Cell Host Microbe">
        <title>in vivo commensal control of Clostridioides difficile virulence.</title>
        <authorList>
            <person name="Girinathan B.P."/>
            <person name="Dibenedetto N."/>
            <person name="Worley J.N."/>
            <person name="Peltier J."/>
            <person name="Arrieta-Ortiz M.L."/>
            <person name="Rupa Christinal Immanuel S."/>
            <person name="Lavin R."/>
            <person name="Delaney M.L."/>
            <person name="Cummins C."/>
            <person name="Hoffmann M."/>
            <person name="Luo Y."/>
            <person name="Gonzalez-Escalona N."/>
            <person name="Allard M."/>
            <person name="Onderdonk A.B."/>
            <person name="Gerber G.K."/>
            <person name="Sonenshein A.L."/>
            <person name="Baliga N."/>
            <person name="Dupuy B."/>
            <person name="Bry L."/>
        </authorList>
    </citation>
    <scope>NUCLEOTIDE SEQUENCE [LARGE SCALE GENOMIC DNA]</scope>
    <source>
        <strain evidence="3 4">DSM 599</strain>
    </source>
</reference>
<organism evidence="3 4">
    <name type="scientific">Clostridium sardiniense</name>
    <name type="common">Clostridium absonum</name>
    <dbReference type="NCBI Taxonomy" id="29369"/>
    <lineage>
        <taxon>Bacteria</taxon>
        <taxon>Bacillati</taxon>
        <taxon>Bacillota</taxon>
        <taxon>Clostridia</taxon>
        <taxon>Eubacteriales</taxon>
        <taxon>Clostridiaceae</taxon>
        <taxon>Clostridium</taxon>
    </lineage>
</organism>
<dbReference type="PROSITE" id="PS51257">
    <property type="entry name" value="PROKAR_LIPOPROTEIN"/>
    <property type="match status" value="1"/>
</dbReference>
<accession>A0ABS7KY88</accession>
<dbReference type="RefSeq" id="WP_221861084.1">
    <property type="nucleotide sequence ID" value="NZ_JAIKTU010000007.1"/>
</dbReference>
<feature type="chain" id="PRO_5045679197" evidence="2">
    <location>
        <begin position="23"/>
        <end position="231"/>
    </location>
</feature>
<comment type="caution">
    <text evidence="3">The sequence shown here is derived from an EMBL/GenBank/DDBJ whole genome shotgun (WGS) entry which is preliminary data.</text>
</comment>
<feature type="signal peptide" evidence="2">
    <location>
        <begin position="1"/>
        <end position="22"/>
    </location>
</feature>
<keyword evidence="4" id="KW-1185">Reference proteome</keyword>
<proteinExistence type="predicted"/>
<evidence type="ECO:0000313" key="4">
    <source>
        <dbReference type="Proteomes" id="UP001299068"/>
    </source>
</evidence>
<keyword evidence="2" id="KW-0732">Signal</keyword>
<dbReference type="Proteomes" id="UP001299068">
    <property type="component" value="Unassembled WGS sequence"/>
</dbReference>